<dbReference type="PROSITE" id="PS51724">
    <property type="entry name" value="SPOR"/>
    <property type="match status" value="1"/>
</dbReference>
<dbReference type="RefSeq" id="WP_142929753.1">
    <property type="nucleotide sequence ID" value="NZ_ML660110.1"/>
</dbReference>
<dbReference type="GO" id="GO:0030428">
    <property type="term" value="C:cell septum"/>
    <property type="evidence" value="ECO:0007669"/>
    <property type="project" value="TreeGrafter"/>
</dbReference>
<evidence type="ECO:0000313" key="5">
    <source>
        <dbReference type="Proteomes" id="UP000319732"/>
    </source>
</evidence>
<dbReference type="OrthoDB" id="7069135at2"/>
<gene>
    <name evidence="4" type="ORF">FKG94_25345</name>
</gene>
<sequence>MDDGLKQRLVGALVLTAAAVIFLPVLFNREVRRPLDATSQIPPAPGLVPLETREPVRPQGIVPAKDPEEMFQPKEPEPERPVQKRLDPQGIPVSWVVQVASFTSTARADKLRERLLADGYKAYTRQVNTAKGPAVRVFVGPKIDKASAMAVKQELDKALDVETLVLRFRP</sequence>
<dbReference type="Proteomes" id="UP000319732">
    <property type="component" value="Unassembled WGS sequence"/>
</dbReference>
<dbReference type="GO" id="GO:0032153">
    <property type="term" value="C:cell division site"/>
    <property type="evidence" value="ECO:0007669"/>
    <property type="project" value="TreeGrafter"/>
</dbReference>
<evidence type="ECO:0000256" key="2">
    <source>
        <dbReference type="SAM" id="Phobius"/>
    </source>
</evidence>
<dbReference type="Pfam" id="PF05036">
    <property type="entry name" value="SPOR"/>
    <property type="match status" value="1"/>
</dbReference>
<keyword evidence="2" id="KW-0812">Transmembrane</keyword>
<dbReference type="InterPro" id="IPR007730">
    <property type="entry name" value="SPOR-like_dom"/>
</dbReference>
<dbReference type="EMBL" id="VHSG01000034">
    <property type="protein sequence ID" value="TQV67697.1"/>
    <property type="molecule type" value="Genomic_DNA"/>
</dbReference>
<dbReference type="GO" id="GO:0042834">
    <property type="term" value="F:peptidoglycan binding"/>
    <property type="evidence" value="ECO:0007669"/>
    <property type="project" value="InterPro"/>
</dbReference>
<feature type="region of interest" description="Disordered" evidence="1">
    <location>
        <begin position="63"/>
        <end position="85"/>
    </location>
</feature>
<dbReference type="GO" id="GO:0032506">
    <property type="term" value="P:cytokinetic process"/>
    <property type="evidence" value="ECO:0007669"/>
    <property type="project" value="TreeGrafter"/>
</dbReference>
<dbReference type="InterPro" id="IPR052521">
    <property type="entry name" value="Cell_div_SPOR-domain"/>
</dbReference>
<keyword evidence="5" id="KW-1185">Reference proteome</keyword>
<evidence type="ECO:0000313" key="4">
    <source>
        <dbReference type="EMBL" id="TQV67697.1"/>
    </source>
</evidence>
<dbReference type="InterPro" id="IPR036680">
    <property type="entry name" value="SPOR-like_sf"/>
</dbReference>
<evidence type="ECO:0000259" key="3">
    <source>
        <dbReference type="PROSITE" id="PS51724"/>
    </source>
</evidence>
<feature type="compositionally biased region" description="Basic and acidic residues" evidence="1">
    <location>
        <begin position="65"/>
        <end position="85"/>
    </location>
</feature>
<evidence type="ECO:0000256" key="1">
    <source>
        <dbReference type="SAM" id="MobiDB-lite"/>
    </source>
</evidence>
<dbReference type="PANTHER" id="PTHR38687">
    <property type="entry name" value="CELL DIVISION PROTEIN DEDD-RELATED"/>
    <property type="match status" value="1"/>
</dbReference>
<feature type="domain" description="SPOR" evidence="3">
    <location>
        <begin position="89"/>
        <end position="168"/>
    </location>
</feature>
<proteinExistence type="predicted"/>
<organism evidence="4 5">
    <name type="scientific">Exilibacterium tricleocarpae</name>
    <dbReference type="NCBI Taxonomy" id="2591008"/>
    <lineage>
        <taxon>Bacteria</taxon>
        <taxon>Pseudomonadati</taxon>
        <taxon>Pseudomonadota</taxon>
        <taxon>Gammaproteobacteria</taxon>
        <taxon>Cellvibrionales</taxon>
        <taxon>Cellvibrionaceae</taxon>
        <taxon>Exilibacterium</taxon>
    </lineage>
</organism>
<dbReference type="AlphaFoldDB" id="A0A545SRV8"/>
<name>A0A545SRV8_9GAMM</name>
<feature type="transmembrane region" description="Helical" evidence="2">
    <location>
        <begin position="9"/>
        <end position="27"/>
    </location>
</feature>
<keyword evidence="2" id="KW-1133">Transmembrane helix</keyword>
<protein>
    <submittedName>
        <fullName evidence="4">Succinate dehydrogenase</fullName>
    </submittedName>
</protein>
<keyword evidence="2" id="KW-0472">Membrane</keyword>
<accession>A0A545SRV8</accession>
<reference evidence="4 5" key="1">
    <citation type="submission" date="2019-06" db="EMBL/GenBank/DDBJ databases">
        <title>Whole genome sequence for Cellvibrionaceae sp. R142.</title>
        <authorList>
            <person name="Wang G."/>
        </authorList>
    </citation>
    <scope>NUCLEOTIDE SEQUENCE [LARGE SCALE GENOMIC DNA]</scope>
    <source>
        <strain evidence="4 5">R142</strain>
    </source>
</reference>
<dbReference type="PANTHER" id="PTHR38687:SF1">
    <property type="entry name" value="CELL DIVISION PROTEIN DEDD"/>
    <property type="match status" value="1"/>
</dbReference>
<dbReference type="SUPFAM" id="SSF110997">
    <property type="entry name" value="Sporulation related repeat"/>
    <property type="match status" value="1"/>
</dbReference>
<comment type="caution">
    <text evidence="4">The sequence shown here is derived from an EMBL/GenBank/DDBJ whole genome shotgun (WGS) entry which is preliminary data.</text>
</comment>
<dbReference type="Gene3D" id="3.30.70.1070">
    <property type="entry name" value="Sporulation related repeat"/>
    <property type="match status" value="1"/>
</dbReference>